<dbReference type="RefSeq" id="WP_046324548.1">
    <property type="nucleotide sequence ID" value="NZ_JBHTMT010000003.1"/>
</dbReference>
<dbReference type="PIRSF" id="PIRSF006351">
    <property type="entry name" value="PTS_EIIC-Cellobiose"/>
    <property type="match status" value="1"/>
</dbReference>
<protein>
    <recommendedName>
        <fullName evidence="8">Permease IIC component</fullName>
    </recommendedName>
</protein>
<dbReference type="GO" id="GO:0008982">
    <property type="term" value="F:protein-N(PI)-phosphohistidine-sugar phosphotransferase activity"/>
    <property type="evidence" value="ECO:0007669"/>
    <property type="project" value="UniProtKB-UniRule"/>
</dbReference>
<gene>
    <name evidence="11" type="ORF">JF74_05850</name>
</gene>
<sequence length="442" mass="48277">MSRLVAWLEDYILPLANKLGQTHWLVALRDAFVSVMPITIAGSVAVLIKSLIAAAKTELGWKTFAWVMQPLSLVCNVVWRGTFALFALFLSMSLGYHLAKSMEVDPVAGAIVSLSSLAMSIANLTKLKINGKIIPVHKAFNISQFSTTGIFTAILFGTIGVTIFAICFRARIKLHLSANLPYAEQMAFDSLVPAIIAIFCVGMINFVFQTITGTFFGNWLLNSIQTPLVKLGQGFGMVMLVTLLVQIFSFFGFNGLSVWAPILDSIWLTAQNVNVTAARAGKEAPFIWVRGSFDAFAWFGGAGGTLMLIVAILLFSKRSDYRTIAKVALAPGIFNINEPIIFGLPVVLNPVYFIPFVLAPLVNVAFAYGVSMMNLVNPVQVAVPTVVPPIIGPFLACNYDWRAIVLSIINMLIALAIWTPFVFAADKIADSNTPQPYFTRQY</sequence>
<evidence type="ECO:0000313" key="12">
    <source>
        <dbReference type="Proteomes" id="UP000033531"/>
    </source>
</evidence>
<dbReference type="PANTHER" id="PTHR33989">
    <property type="match status" value="1"/>
</dbReference>
<evidence type="ECO:0000256" key="1">
    <source>
        <dbReference type="ARBA" id="ARBA00004651"/>
    </source>
</evidence>
<feature type="transmembrane region" description="Helical" evidence="9">
    <location>
        <begin position="233"/>
        <end position="253"/>
    </location>
</feature>
<organism evidence="11 12">
    <name type="scientific">Lactobacillus melliventris</name>
    <dbReference type="NCBI Taxonomy" id="1218507"/>
    <lineage>
        <taxon>Bacteria</taxon>
        <taxon>Bacillati</taxon>
        <taxon>Bacillota</taxon>
        <taxon>Bacilli</taxon>
        <taxon>Lactobacillales</taxon>
        <taxon>Lactobacillaceae</taxon>
        <taxon>Lactobacillus</taxon>
    </lineage>
</organism>
<dbReference type="OrthoDB" id="1550290at2"/>
<dbReference type="Pfam" id="PF02378">
    <property type="entry name" value="PTS_EIIC"/>
    <property type="match status" value="1"/>
</dbReference>
<dbReference type="InterPro" id="IPR051088">
    <property type="entry name" value="PTS_Sugar-EIIC/EIIB"/>
</dbReference>
<keyword evidence="3 8" id="KW-1003">Cell membrane</keyword>
<feature type="transmembrane region" description="Helical" evidence="9">
    <location>
        <begin position="375"/>
        <end position="395"/>
    </location>
</feature>
<feature type="transmembrane region" description="Helical" evidence="9">
    <location>
        <begin position="106"/>
        <end position="124"/>
    </location>
</feature>
<evidence type="ECO:0000259" key="10">
    <source>
        <dbReference type="PROSITE" id="PS51105"/>
    </source>
</evidence>
<keyword evidence="5 9" id="KW-0812">Transmembrane</keyword>
<feature type="transmembrane region" description="Helical" evidence="9">
    <location>
        <begin position="31"/>
        <end position="52"/>
    </location>
</feature>
<feature type="transmembrane region" description="Helical" evidence="9">
    <location>
        <begin position="192"/>
        <end position="221"/>
    </location>
</feature>
<evidence type="ECO:0000256" key="2">
    <source>
        <dbReference type="ARBA" id="ARBA00022448"/>
    </source>
</evidence>
<dbReference type="AlphaFoldDB" id="A0A0F4LFN3"/>
<proteinExistence type="predicted"/>
<dbReference type="PROSITE" id="PS51105">
    <property type="entry name" value="PTS_EIIC_TYPE_3"/>
    <property type="match status" value="1"/>
</dbReference>
<feature type="transmembrane region" description="Helical" evidence="9">
    <location>
        <begin position="73"/>
        <end position="94"/>
    </location>
</feature>
<dbReference type="InterPro" id="IPR004796">
    <property type="entry name" value="PTS_IIC_cello"/>
</dbReference>
<evidence type="ECO:0000313" key="11">
    <source>
        <dbReference type="EMBL" id="KJY57059.1"/>
    </source>
</evidence>
<dbReference type="InterPro" id="IPR004501">
    <property type="entry name" value="PTS_EIIC_3"/>
</dbReference>
<keyword evidence="6 9" id="KW-1133">Transmembrane helix</keyword>
<evidence type="ECO:0000256" key="4">
    <source>
        <dbReference type="ARBA" id="ARBA00022597"/>
    </source>
</evidence>
<feature type="transmembrane region" description="Helical" evidence="9">
    <location>
        <begin position="295"/>
        <end position="315"/>
    </location>
</feature>
<feature type="transmembrane region" description="Helical" evidence="9">
    <location>
        <begin position="145"/>
        <end position="172"/>
    </location>
</feature>
<dbReference type="GO" id="GO:0009401">
    <property type="term" value="P:phosphoenolpyruvate-dependent sugar phosphotransferase system"/>
    <property type="evidence" value="ECO:0007669"/>
    <property type="project" value="InterPro"/>
</dbReference>
<dbReference type="Proteomes" id="UP000033531">
    <property type="component" value="Unassembled WGS sequence"/>
</dbReference>
<comment type="subcellular location">
    <subcellularLocation>
        <location evidence="1">Cell membrane</location>
        <topology evidence="1">Multi-pass membrane protein</topology>
    </subcellularLocation>
</comment>
<evidence type="ECO:0000256" key="3">
    <source>
        <dbReference type="ARBA" id="ARBA00022475"/>
    </source>
</evidence>
<evidence type="ECO:0000256" key="8">
    <source>
        <dbReference type="PIRNR" id="PIRNR006351"/>
    </source>
</evidence>
<evidence type="ECO:0000256" key="5">
    <source>
        <dbReference type="ARBA" id="ARBA00022692"/>
    </source>
</evidence>
<feature type="domain" description="PTS EIIC type-3" evidence="10">
    <location>
        <begin position="8"/>
        <end position="421"/>
    </location>
</feature>
<comment type="caution">
    <text evidence="11">The sequence shown here is derived from an EMBL/GenBank/DDBJ whole genome shotgun (WGS) entry which is preliminary data.</text>
</comment>
<evidence type="ECO:0000256" key="9">
    <source>
        <dbReference type="SAM" id="Phobius"/>
    </source>
</evidence>
<reference evidence="11 12" key="1">
    <citation type="submission" date="2015-01" db="EMBL/GenBank/DDBJ databases">
        <title>Comparative genomics of the lactic acid bacteria isolated from the honey bee gut.</title>
        <authorList>
            <person name="Ellegaard K.M."/>
            <person name="Tamarit D."/>
            <person name="Javelind E."/>
            <person name="Olofsson T."/>
            <person name="Andersson S.G."/>
            <person name="Vasquez A."/>
        </authorList>
    </citation>
    <scope>NUCLEOTIDE SEQUENCE [LARGE SCALE GENOMIC DNA]</scope>
    <source>
        <strain evidence="11 12">Hma8</strain>
    </source>
</reference>
<evidence type="ECO:0000256" key="6">
    <source>
        <dbReference type="ARBA" id="ARBA00022989"/>
    </source>
</evidence>
<dbReference type="EMBL" id="JXLI01000009">
    <property type="protein sequence ID" value="KJY57059.1"/>
    <property type="molecule type" value="Genomic_DNA"/>
</dbReference>
<dbReference type="InterPro" id="IPR003352">
    <property type="entry name" value="PTS_EIIC"/>
</dbReference>
<name>A0A0F4LFN3_9LACO</name>
<accession>A0A0F4LFN3</accession>
<dbReference type="GO" id="GO:1902815">
    <property type="term" value="P:N,N'-diacetylchitobiose import"/>
    <property type="evidence" value="ECO:0007669"/>
    <property type="project" value="TreeGrafter"/>
</dbReference>
<comment type="function">
    <text evidence="8">The phosphoenolpyruvate-dependent sugar phosphotransferase system (PTS), a major carbohydrate active -transport system, catalyzes the phosphorylation of incoming sugar substrates concomitant with their translocation across the cell membrane.</text>
</comment>
<dbReference type="PATRIC" id="fig|1218507.3.peg.753"/>
<dbReference type="STRING" id="1218507.JF74_05850"/>
<keyword evidence="2 8" id="KW-0813">Transport</keyword>
<keyword evidence="4 8" id="KW-0762">Sugar transport</keyword>
<evidence type="ECO:0000256" key="7">
    <source>
        <dbReference type="ARBA" id="ARBA00023136"/>
    </source>
</evidence>
<dbReference type="PANTHER" id="PTHR33989:SF4">
    <property type="entry name" value="PTS SYSTEM N,N'-DIACETYLCHITOBIOSE-SPECIFIC EIIC COMPONENT"/>
    <property type="match status" value="1"/>
</dbReference>
<dbReference type="GO" id="GO:0005886">
    <property type="term" value="C:plasma membrane"/>
    <property type="evidence" value="ECO:0007669"/>
    <property type="project" value="UniProtKB-SubCell"/>
</dbReference>
<dbReference type="NCBIfam" id="TIGR00410">
    <property type="entry name" value="lacE"/>
    <property type="match status" value="1"/>
</dbReference>
<keyword evidence="7 8" id="KW-0472">Membrane</keyword>
<dbReference type="HOGENOM" id="CLU_029688_1_2_9"/>
<feature type="transmembrane region" description="Helical" evidence="9">
    <location>
        <begin position="401"/>
        <end position="425"/>
    </location>
</feature>